<dbReference type="SUPFAM" id="SSF53756">
    <property type="entry name" value="UDP-Glycosyltransferase/glycogen phosphorylase"/>
    <property type="match status" value="1"/>
</dbReference>
<evidence type="ECO:0000259" key="9">
    <source>
        <dbReference type="Pfam" id="PF13844"/>
    </source>
</evidence>
<protein>
    <recommendedName>
        <fullName evidence="3">protein O-GlcNAc transferase</fullName>
        <ecNumber evidence="3">2.4.1.255</ecNumber>
    </recommendedName>
</protein>
<dbReference type="PROSITE" id="PS50005">
    <property type="entry name" value="TPR"/>
    <property type="match status" value="2"/>
</dbReference>
<keyword evidence="4" id="KW-0328">Glycosyltransferase</keyword>
<evidence type="ECO:0000256" key="2">
    <source>
        <dbReference type="ARBA" id="ARBA00005386"/>
    </source>
</evidence>
<dbReference type="Gene3D" id="3.40.50.11380">
    <property type="match status" value="1"/>
</dbReference>
<feature type="repeat" description="TPR" evidence="8">
    <location>
        <begin position="77"/>
        <end position="110"/>
    </location>
</feature>
<evidence type="ECO:0000256" key="4">
    <source>
        <dbReference type="ARBA" id="ARBA00022676"/>
    </source>
</evidence>
<evidence type="ECO:0000256" key="3">
    <source>
        <dbReference type="ARBA" id="ARBA00011970"/>
    </source>
</evidence>
<evidence type="ECO:0000313" key="10">
    <source>
        <dbReference type="EMBL" id="RAO77330.1"/>
    </source>
</evidence>
<dbReference type="InterPro" id="IPR029489">
    <property type="entry name" value="OGT/SEC/SPY_C"/>
</dbReference>
<evidence type="ECO:0000313" key="11">
    <source>
        <dbReference type="Proteomes" id="UP000248926"/>
    </source>
</evidence>
<keyword evidence="7 8" id="KW-0802">TPR repeat</keyword>
<dbReference type="Gene3D" id="3.40.50.2000">
    <property type="entry name" value="Glycogen Phosphorylase B"/>
    <property type="match status" value="1"/>
</dbReference>
<gene>
    <name evidence="10" type="ORF">CA260_05450</name>
</gene>
<keyword evidence="11" id="KW-1185">Reference proteome</keyword>
<organism evidence="10 11">
    <name type="scientific">Dyella jiangningensis</name>
    <dbReference type="NCBI Taxonomy" id="1379159"/>
    <lineage>
        <taxon>Bacteria</taxon>
        <taxon>Pseudomonadati</taxon>
        <taxon>Pseudomonadota</taxon>
        <taxon>Gammaproteobacteria</taxon>
        <taxon>Lysobacterales</taxon>
        <taxon>Rhodanobacteraceae</taxon>
        <taxon>Dyella</taxon>
    </lineage>
</organism>
<dbReference type="AlphaFoldDB" id="A0A328P6U6"/>
<keyword evidence="5" id="KW-0808">Transferase</keyword>
<dbReference type="RefSeq" id="WP_111981380.1">
    <property type="nucleotide sequence ID" value="NZ_NFZS01000001.1"/>
</dbReference>
<comment type="pathway">
    <text evidence="1">Protein modification; protein glycosylation.</text>
</comment>
<feature type="domain" description="O-GlcNAc transferase C-terminal" evidence="9">
    <location>
        <begin position="261"/>
        <end position="485"/>
    </location>
</feature>
<evidence type="ECO:0000256" key="8">
    <source>
        <dbReference type="PROSITE-ProRule" id="PRU00339"/>
    </source>
</evidence>
<dbReference type="OrthoDB" id="255821at2"/>
<sequence>MTDLFTPPATVFAQQIVAQIERGDFAGAEQAAIDARAHYPDHAELARLHGVALLQLHRPADAVAMLEEAAQMDPQSVEVQCNLGSAQVANGDADNAIERLRAALRMAPGHPAVLLTLGNALMAAARFQNARDSYAMATHGAPAHPGIRLNLAGAELELGNVDQARLHADEALQLHPRFDAAHAMRGRILLSQGQADEAGESWLLAERLSPRNHEYPFAAGQAMEDAGKLEAATKAYERALALHPDNGPVLGQLLFLRRRLCDWHDLDDLSARLQQAIAEGASPVSPFVMLSEDVDAELQLRCAKTYADGVEQQAAPLRKQQAFTHAKPAPDAAARVGFVADGFNDHATGLLVVAMLEALADDEDLELHLFATTADDGGAIRRRLATATTLHDVSALNHAQVAQRIHDTGVEILFDLNGYSGRDNAELFALRPAPIQVNWLAYPGSTGAPWMDYLLADKTVLPDSLRATVSEKLIRLPRCYQPNDNTRVVAQPPSRAECGLPDQGTVFACFNSSYKLNPAAFARLMLVLEQVPDSVLWLLSGPEGADDRLRAAAGAAGIAPERLVFLPRLPHAEYLSRYVHADLFLDTLPYNAHTTASDALWAGCPVLTCTGRTFAGRVATSLLLQLGLPELACEDEESFIAMATQLGNDREALVTLRQHLSQQRTQSPLFDMQGYASDFKRAVQAMSARYRIGRKPVDLDLP</sequence>
<accession>A0A328P6U6</accession>
<keyword evidence="6" id="KW-0677">Repeat</keyword>
<dbReference type="Pfam" id="PF13432">
    <property type="entry name" value="TPR_16"/>
    <property type="match status" value="3"/>
</dbReference>
<dbReference type="InterPro" id="IPR011990">
    <property type="entry name" value="TPR-like_helical_dom_sf"/>
</dbReference>
<dbReference type="Gene3D" id="1.25.40.10">
    <property type="entry name" value="Tetratricopeptide repeat domain"/>
    <property type="match status" value="3"/>
</dbReference>
<feature type="repeat" description="TPR" evidence="8">
    <location>
        <begin position="213"/>
        <end position="246"/>
    </location>
</feature>
<comment type="caution">
    <text evidence="10">The sequence shown here is derived from an EMBL/GenBank/DDBJ whole genome shotgun (WGS) entry which is preliminary data.</text>
</comment>
<name>A0A328P6U6_9GAMM</name>
<dbReference type="PANTHER" id="PTHR44998">
    <property type="match status" value="1"/>
</dbReference>
<dbReference type="SUPFAM" id="SSF48452">
    <property type="entry name" value="TPR-like"/>
    <property type="match status" value="1"/>
</dbReference>
<evidence type="ECO:0000256" key="1">
    <source>
        <dbReference type="ARBA" id="ARBA00004922"/>
    </source>
</evidence>
<evidence type="ECO:0000256" key="7">
    <source>
        <dbReference type="ARBA" id="ARBA00022803"/>
    </source>
</evidence>
<feature type="domain" description="O-GlcNAc transferase C-terminal" evidence="9">
    <location>
        <begin position="494"/>
        <end position="678"/>
    </location>
</feature>
<comment type="similarity">
    <text evidence="2">Belongs to the glycosyltransferase 41 family. O-GlcNAc transferase subfamily.</text>
</comment>
<dbReference type="Pfam" id="PF13844">
    <property type="entry name" value="Glyco_transf_41"/>
    <property type="match status" value="2"/>
</dbReference>
<dbReference type="InterPro" id="IPR019734">
    <property type="entry name" value="TPR_rpt"/>
</dbReference>
<evidence type="ECO:0000256" key="6">
    <source>
        <dbReference type="ARBA" id="ARBA00022737"/>
    </source>
</evidence>
<dbReference type="GO" id="GO:0097363">
    <property type="term" value="F:protein O-acetylglucosaminyltransferase activity"/>
    <property type="evidence" value="ECO:0007669"/>
    <property type="project" value="UniProtKB-EC"/>
</dbReference>
<evidence type="ECO:0000256" key="5">
    <source>
        <dbReference type="ARBA" id="ARBA00022679"/>
    </source>
</evidence>
<dbReference type="Proteomes" id="UP000248926">
    <property type="component" value="Unassembled WGS sequence"/>
</dbReference>
<dbReference type="SMART" id="SM00028">
    <property type="entry name" value="TPR"/>
    <property type="match status" value="7"/>
</dbReference>
<reference evidence="10 11" key="1">
    <citation type="journal article" date="2018" name="Genet. Mol. Biol.">
        <title>The genome sequence of Dyella jiangningensis FCAV SCS01 from a lignocellulose-decomposing microbial consortium metagenome reveals potential for biotechnological applications.</title>
        <authorList>
            <person name="Desiderato J.G."/>
            <person name="Alvarenga D.O."/>
            <person name="Constancio M.T.L."/>
            <person name="Alves L.M.C."/>
            <person name="Varani A.M."/>
        </authorList>
    </citation>
    <scope>NUCLEOTIDE SEQUENCE [LARGE SCALE GENOMIC DNA]</scope>
    <source>
        <strain evidence="10 11">FCAV SCS01</strain>
    </source>
</reference>
<dbReference type="EMBL" id="NFZS01000001">
    <property type="protein sequence ID" value="RAO77330.1"/>
    <property type="molecule type" value="Genomic_DNA"/>
</dbReference>
<dbReference type="EC" id="2.4.1.255" evidence="3"/>
<dbReference type="PANTHER" id="PTHR44998:SF1">
    <property type="entry name" value="UDP-N-ACETYLGLUCOSAMINE--PEPTIDE N-ACETYLGLUCOSAMINYLTRANSFERASE 110 KDA SUBUNIT"/>
    <property type="match status" value="1"/>
</dbReference>
<proteinExistence type="inferred from homology"/>